<dbReference type="RefSeq" id="WP_254788222.1">
    <property type="nucleotide sequence ID" value="NZ_FNBD01000002.1"/>
</dbReference>
<sequence length="1023" mass="111398">MSEIMMLKEGRSLSRYLSVLLLFFAFMSMNGQSKTVTGIVADGQGPLPGVNVIVKGTSNGTQTDFDGNFSITSLTAGDILVFTYIGYKKTEVSVGSEATLTVTLEEDTQALDEVVVVGYGTQKKSDLTGSVGQVDGDDIDKYTFSDASQALQGRVAGVNVEANGGAPGANAIVTIRGASTLSDVGPLYVIDGMFTDNMNSLNPADIATISVLKDASAAAIYGSRAANGVILITTKKGAIGKVGVDLDYSYGFQQSVNKLDWANARQYADIVNRARDNDGNPRFPANDTQFNPNIDSDIQEANLRTAPILNANARIYGGSENVRFSLSLNHLEQEGIIKESDYTRTTVRSNATLNFGKFKLENTIGLTRSIDNPNTYFNKERDLIPTINIYDANGDFSASDIPDVAGAPTLSSYYGIGNISNSLALASLEDRTVTSNSILGSIAASYEIFDGLTYKLNLGLDASFTNNYRFTPTYFLNAGTVGNQQFAELRETNNNFISSLIEHTLAYNKLIGKSNVNAVVGYTDQVSNTRSLGVVARGFPSNDIRVASAAEDRAEMPSLDLTKAIRSYFGRVSYTYDSRYLLTATVRRDGSSLFKDGLRWGTFPSVAVGWNISNEKFMEDVTAISNLKIRASYGEVGSDNVSIYAISPELNLNSEYPLGTDQERQTGYSITKGVNDDITWETSKTTDIGLEFATFNNKLRFTMDYFNKKSEDVLVELALPLYTGFGNRVPFNTASITNKGFEFLANYSDNVGELNFNISGNFTILNNEVTTLGDATPIIEGQFTSNGLKGTKTDVGQPVSSFFGYVTDGIYQTDAEAAAANDSFSPQAGDIRFKDLNEDGQIDTEDQQFLGYPSPDLNYGINISADYKGFDINLFFNGVAGNKILNSNLYRGYFDTEGNYLAAALNAWTPQNTATNIPRNTLLDPGFNRRMSDFYLEKGDYIRLRNVQLGFKLPEDVINSVGLSKLRLYVSASNLFTITDYTGYYPEVGRNTRGGSRRIFSSGVDEGAYPTARSFQLGIQASF</sequence>
<dbReference type="NCBIfam" id="TIGR04057">
    <property type="entry name" value="SusC_RagA_signa"/>
    <property type="match status" value="1"/>
</dbReference>
<proteinExistence type="inferred from homology"/>
<dbReference type="eggNOG" id="COG1629">
    <property type="taxonomic scope" value="Bacteria"/>
</dbReference>
<evidence type="ECO:0000256" key="4">
    <source>
        <dbReference type="ARBA" id="ARBA00022692"/>
    </source>
</evidence>
<dbReference type="InterPro" id="IPR023997">
    <property type="entry name" value="TonB-dep_OMP_SusC/RagA_CS"/>
</dbReference>
<accession>A0A1G7E6I1</accession>
<dbReference type="Gene3D" id="2.170.130.10">
    <property type="entry name" value="TonB-dependent receptor, plug domain"/>
    <property type="match status" value="1"/>
</dbReference>
<comment type="similarity">
    <text evidence="8 9">Belongs to the TonB-dependent receptor family.</text>
</comment>
<dbReference type="NCBIfam" id="TIGR04056">
    <property type="entry name" value="OMP_RagA_SusC"/>
    <property type="match status" value="1"/>
</dbReference>
<dbReference type="InterPro" id="IPR039426">
    <property type="entry name" value="TonB-dep_rcpt-like"/>
</dbReference>
<keyword evidence="5 9" id="KW-0798">TonB box</keyword>
<dbReference type="Proteomes" id="UP000182114">
    <property type="component" value="Unassembled WGS sequence"/>
</dbReference>
<dbReference type="InterPro" id="IPR023996">
    <property type="entry name" value="TonB-dep_OMP_SusC/RagA"/>
</dbReference>
<dbReference type="Pfam" id="PF13715">
    <property type="entry name" value="CarbopepD_reg_2"/>
    <property type="match status" value="1"/>
</dbReference>
<name>A0A1G7E6I1_9FLAO</name>
<keyword evidence="6 8" id="KW-0472">Membrane</keyword>
<dbReference type="Gene3D" id="2.60.40.1120">
    <property type="entry name" value="Carboxypeptidase-like, regulatory domain"/>
    <property type="match status" value="1"/>
</dbReference>
<evidence type="ECO:0000256" key="7">
    <source>
        <dbReference type="ARBA" id="ARBA00023237"/>
    </source>
</evidence>
<dbReference type="Gene3D" id="2.40.170.20">
    <property type="entry name" value="TonB-dependent receptor, beta-barrel domain"/>
    <property type="match status" value="1"/>
</dbReference>
<dbReference type="EMBL" id="FNBD01000002">
    <property type="protein sequence ID" value="SDE59243.1"/>
    <property type="molecule type" value="Genomic_DNA"/>
</dbReference>
<dbReference type="InterPro" id="IPR008969">
    <property type="entry name" value="CarboxyPept-like_regulatory"/>
</dbReference>
<dbReference type="Pfam" id="PF07715">
    <property type="entry name" value="Plug"/>
    <property type="match status" value="1"/>
</dbReference>
<dbReference type="SUPFAM" id="SSF49464">
    <property type="entry name" value="Carboxypeptidase regulatory domain-like"/>
    <property type="match status" value="1"/>
</dbReference>
<evidence type="ECO:0000256" key="2">
    <source>
        <dbReference type="ARBA" id="ARBA00022448"/>
    </source>
</evidence>
<feature type="domain" description="TonB-dependent receptor plug" evidence="11">
    <location>
        <begin position="124"/>
        <end position="229"/>
    </location>
</feature>
<keyword evidence="4 8" id="KW-0812">Transmembrane</keyword>
<dbReference type="Pfam" id="PF00593">
    <property type="entry name" value="TonB_dep_Rec_b-barrel"/>
    <property type="match status" value="1"/>
</dbReference>
<gene>
    <name evidence="12" type="ORF">SAMN04487992_102120</name>
</gene>
<evidence type="ECO:0000256" key="1">
    <source>
        <dbReference type="ARBA" id="ARBA00004571"/>
    </source>
</evidence>
<keyword evidence="7 8" id="KW-0998">Cell outer membrane</keyword>
<evidence type="ECO:0000256" key="9">
    <source>
        <dbReference type="RuleBase" id="RU003357"/>
    </source>
</evidence>
<evidence type="ECO:0000256" key="8">
    <source>
        <dbReference type="PROSITE-ProRule" id="PRU01360"/>
    </source>
</evidence>
<evidence type="ECO:0000313" key="13">
    <source>
        <dbReference type="Proteomes" id="UP000182114"/>
    </source>
</evidence>
<dbReference type="InterPro" id="IPR000531">
    <property type="entry name" value="Beta-barrel_TonB"/>
</dbReference>
<keyword evidence="2 8" id="KW-0813">Transport</keyword>
<dbReference type="InterPro" id="IPR037066">
    <property type="entry name" value="Plug_dom_sf"/>
</dbReference>
<evidence type="ECO:0000256" key="3">
    <source>
        <dbReference type="ARBA" id="ARBA00022452"/>
    </source>
</evidence>
<dbReference type="GO" id="GO:0009279">
    <property type="term" value="C:cell outer membrane"/>
    <property type="evidence" value="ECO:0007669"/>
    <property type="project" value="UniProtKB-SubCell"/>
</dbReference>
<keyword evidence="13" id="KW-1185">Reference proteome</keyword>
<dbReference type="FunFam" id="2.170.130.10:FF:000008">
    <property type="entry name" value="SusC/RagA family TonB-linked outer membrane protein"/>
    <property type="match status" value="1"/>
</dbReference>
<dbReference type="AlphaFoldDB" id="A0A1G7E6I1"/>
<evidence type="ECO:0000256" key="6">
    <source>
        <dbReference type="ARBA" id="ARBA00023136"/>
    </source>
</evidence>
<organism evidence="12 13">
    <name type="scientific">Cellulophaga baltica</name>
    <dbReference type="NCBI Taxonomy" id="76594"/>
    <lineage>
        <taxon>Bacteria</taxon>
        <taxon>Pseudomonadati</taxon>
        <taxon>Bacteroidota</taxon>
        <taxon>Flavobacteriia</taxon>
        <taxon>Flavobacteriales</taxon>
        <taxon>Flavobacteriaceae</taxon>
        <taxon>Cellulophaga</taxon>
    </lineage>
</organism>
<dbReference type="InterPro" id="IPR012910">
    <property type="entry name" value="Plug_dom"/>
</dbReference>
<reference evidence="13" key="1">
    <citation type="submission" date="2016-10" db="EMBL/GenBank/DDBJ databases">
        <authorList>
            <person name="Varghese N."/>
            <person name="Submissions S."/>
        </authorList>
    </citation>
    <scope>NUCLEOTIDE SEQUENCE [LARGE SCALE GENOMIC DNA]</scope>
    <source>
        <strain evidence="13">DSM 24729</strain>
    </source>
</reference>
<keyword evidence="3 8" id="KW-1134">Transmembrane beta strand</keyword>
<dbReference type="SUPFAM" id="SSF56935">
    <property type="entry name" value="Porins"/>
    <property type="match status" value="1"/>
</dbReference>
<dbReference type="PROSITE" id="PS52016">
    <property type="entry name" value="TONB_DEPENDENT_REC_3"/>
    <property type="match status" value="1"/>
</dbReference>
<evidence type="ECO:0000259" key="10">
    <source>
        <dbReference type="Pfam" id="PF00593"/>
    </source>
</evidence>
<protein>
    <submittedName>
        <fullName evidence="12">TonB-linked outer membrane protein, SusC/RagA family</fullName>
    </submittedName>
</protein>
<dbReference type="InterPro" id="IPR036942">
    <property type="entry name" value="Beta-barrel_TonB_sf"/>
</dbReference>
<evidence type="ECO:0000313" key="12">
    <source>
        <dbReference type="EMBL" id="SDE59243.1"/>
    </source>
</evidence>
<evidence type="ECO:0000259" key="11">
    <source>
        <dbReference type="Pfam" id="PF07715"/>
    </source>
</evidence>
<feature type="domain" description="TonB-dependent receptor-like beta-barrel" evidence="10">
    <location>
        <begin position="427"/>
        <end position="975"/>
    </location>
</feature>
<comment type="subcellular location">
    <subcellularLocation>
        <location evidence="1 8">Cell outer membrane</location>
        <topology evidence="1 8">Multi-pass membrane protein</topology>
    </subcellularLocation>
</comment>
<evidence type="ECO:0000256" key="5">
    <source>
        <dbReference type="ARBA" id="ARBA00023077"/>
    </source>
</evidence>